<keyword evidence="2" id="KW-0808">Transferase</keyword>
<dbReference type="Proteomes" id="UP000077752">
    <property type="component" value="Unassembled WGS sequence"/>
</dbReference>
<gene>
    <name evidence="2" type="ORF">AYO28_10990</name>
</gene>
<evidence type="ECO:0000313" key="3">
    <source>
        <dbReference type="Proteomes" id="UP000077752"/>
    </source>
</evidence>
<keyword evidence="2" id="KW-0418">Kinase</keyword>
<protein>
    <submittedName>
        <fullName evidence="2">3-phosphoglycerate kinase</fullName>
    </submittedName>
</protein>
<dbReference type="EMBL" id="LUCV01000008">
    <property type="protein sequence ID" value="OAI94007.1"/>
    <property type="molecule type" value="Genomic_DNA"/>
</dbReference>
<dbReference type="GO" id="GO:0016301">
    <property type="term" value="F:kinase activity"/>
    <property type="evidence" value="ECO:0007669"/>
    <property type="project" value="UniProtKB-KW"/>
</dbReference>
<name>A0A177SSP5_PSEPU</name>
<accession>A0A177SSP5</accession>
<keyword evidence="1" id="KW-0732">Signal</keyword>
<feature type="chain" id="PRO_5008073882" evidence="1">
    <location>
        <begin position="19"/>
        <end position="109"/>
    </location>
</feature>
<evidence type="ECO:0000313" key="2">
    <source>
        <dbReference type="EMBL" id="OAI94007.1"/>
    </source>
</evidence>
<reference evidence="2 3" key="1">
    <citation type="submission" date="2016-03" db="EMBL/GenBank/DDBJ databases">
        <title>Draft Genome Assembly of Pseudomonas putida strain CBF10-2.</title>
        <authorList>
            <person name="Iyer R.S."/>
            <person name="Damania A."/>
        </authorList>
    </citation>
    <scope>NUCLEOTIDE SEQUENCE [LARGE SCALE GENOMIC DNA]</scope>
    <source>
        <strain evidence="2 3">CBF10-2</strain>
    </source>
</reference>
<dbReference type="RefSeq" id="WP_064301936.1">
    <property type="nucleotide sequence ID" value="NZ_LUCV01000008.1"/>
</dbReference>
<feature type="signal peptide" evidence="1">
    <location>
        <begin position="1"/>
        <end position="18"/>
    </location>
</feature>
<comment type="caution">
    <text evidence="2">The sequence shown here is derived from an EMBL/GenBank/DDBJ whole genome shotgun (WGS) entry which is preliminary data.</text>
</comment>
<sequence length="109" mass="12134">MKKYSVALLALLPLTVLAAYPIEVKKELAEGIKLDTTAYDTANDMTTITLNNYGDNAASCRVMFKNGPETPRNRRVDVPAKKSVDVTANFNKQIIKMRILVDCKVQETN</sequence>
<evidence type="ECO:0000256" key="1">
    <source>
        <dbReference type="SAM" id="SignalP"/>
    </source>
</evidence>
<proteinExistence type="predicted"/>
<organism evidence="2 3">
    <name type="scientific">Pseudomonas putida</name>
    <name type="common">Arthrobacter siderocapsulatus</name>
    <dbReference type="NCBI Taxonomy" id="303"/>
    <lineage>
        <taxon>Bacteria</taxon>
        <taxon>Pseudomonadati</taxon>
        <taxon>Pseudomonadota</taxon>
        <taxon>Gammaproteobacteria</taxon>
        <taxon>Pseudomonadales</taxon>
        <taxon>Pseudomonadaceae</taxon>
        <taxon>Pseudomonas</taxon>
    </lineage>
</organism>
<dbReference type="AlphaFoldDB" id="A0A177SSP5"/>